<reference evidence="1" key="1">
    <citation type="submission" date="2018-11" db="EMBL/GenBank/DDBJ databases">
        <title>The sequence and de novo assembly of Larimichthys crocea genome using PacBio and Hi-C technologies.</title>
        <authorList>
            <person name="Xu P."/>
            <person name="Chen B."/>
            <person name="Zhou Z."/>
            <person name="Ke Q."/>
            <person name="Wu Y."/>
            <person name="Bai H."/>
            <person name="Pu F."/>
        </authorList>
    </citation>
    <scope>NUCLEOTIDE SEQUENCE</scope>
    <source>
        <tissue evidence="1">Muscle</tissue>
    </source>
</reference>
<accession>A0ACD3Q5N5</accession>
<keyword evidence="2" id="KW-1185">Reference proteome</keyword>
<dbReference type="EMBL" id="CM011697">
    <property type="protein sequence ID" value="TMS02442.1"/>
    <property type="molecule type" value="Genomic_DNA"/>
</dbReference>
<evidence type="ECO:0000313" key="1">
    <source>
        <dbReference type="EMBL" id="TMS02442.1"/>
    </source>
</evidence>
<sequence>MNLALTGADRDNILSSNIGGNYFWEPGNAPKHCSRGIIGAAQEHLQKRWTSSETVTKRTVKVKHSRVVAAHAHH</sequence>
<protein>
    <submittedName>
        <fullName evidence="1">Uncharacterized protein</fullName>
    </submittedName>
</protein>
<proteinExistence type="predicted"/>
<name>A0ACD3Q5N5_LARCR</name>
<comment type="caution">
    <text evidence="1">The sequence shown here is derived from an EMBL/GenBank/DDBJ whole genome shotgun (WGS) entry which is preliminary data.</text>
</comment>
<dbReference type="Proteomes" id="UP000793456">
    <property type="component" value="Chromosome XXIV"/>
</dbReference>
<gene>
    <name evidence="1" type="ORF">E3U43_007982</name>
</gene>
<organism evidence="1 2">
    <name type="scientific">Larimichthys crocea</name>
    <name type="common">Large yellow croaker</name>
    <name type="synonym">Pseudosciaena crocea</name>
    <dbReference type="NCBI Taxonomy" id="215358"/>
    <lineage>
        <taxon>Eukaryota</taxon>
        <taxon>Metazoa</taxon>
        <taxon>Chordata</taxon>
        <taxon>Craniata</taxon>
        <taxon>Vertebrata</taxon>
        <taxon>Euteleostomi</taxon>
        <taxon>Actinopterygii</taxon>
        <taxon>Neopterygii</taxon>
        <taxon>Teleostei</taxon>
        <taxon>Neoteleostei</taxon>
        <taxon>Acanthomorphata</taxon>
        <taxon>Eupercaria</taxon>
        <taxon>Sciaenidae</taxon>
        <taxon>Larimichthys</taxon>
    </lineage>
</organism>
<evidence type="ECO:0000313" key="2">
    <source>
        <dbReference type="Proteomes" id="UP000793456"/>
    </source>
</evidence>